<dbReference type="Proteomes" id="UP000006247">
    <property type="component" value="Unassembled WGS sequence"/>
</dbReference>
<dbReference type="InterPro" id="IPR025447">
    <property type="entry name" value="DUF4192"/>
</dbReference>
<name>C0E2Q2_9CORY</name>
<dbReference type="AlphaFoldDB" id="C0E2Q2"/>
<accession>C0E2Q2</accession>
<comment type="caution">
    <text evidence="1">The sequence shown here is derived from an EMBL/GenBank/DDBJ whole genome shotgun (WGS) entry which is preliminary data.</text>
</comment>
<reference evidence="1 2" key="1">
    <citation type="submission" date="2009-01" db="EMBL/GenBank/DDBJ databases">
        <authorList>
            <person name="Fulton L."/>
            <person name="Clifton S."/>
            <person name="Chinwalla A.T."/>
            <person name="Mitreva M."/>
            <person name="Sodergren E."/>
            <person name="Weinstock G."/>
            <person name="Clifton S."/>
            <person name="Dooling D.J."/>
            <person name="Fulton B."/>
            <person name="Minx P."/>
            <person name="Pepin K.H."/>
            <person name="Johnson M."/>
            <person name="Bhonagiri V."/>
            <person name="Nash W.E."/>
            <person name="Mardis E.R."/>
            <person name="Wilson R.K."/>
        </authorList>
    </citation>
    <scope>NUCLEOTIDE SEQUENCE [LARGE SCALE GENOMIC DNA]</scope>
    <source>
        <strain evidence="1 2">ATCC 33806</strain>
    </source>
</reference>
<dbReference type="EMBL" id="ACEB01000020">
    <property type="protein sequence ID" value="EEG27187.1"/>
    <property type="molecule type" value="Genomic_DNA"/>
</dbReference>
<sequence>MNSLPAQTLANIPGVLGYYPHQSIIFVTFRHHRDDTHSRWALGPTLRIDIDSLDALPEVGEVLTAEHADVVLAFVIGRFPTQDGTTLDEITTTLAQAADTHIVPIDACWHTTTITNNGTYQLRFEQTPSLTDRGLPTAGWRHGRIADIPTAQATQQLLADGDLPELTRDDCFTAFDKAATDPTIWRDRASNVANLAAQLAVDAQCCPSQFQAWFTTLETELIRLEQPLPTPPGPGADIIDTCAAMLSITRIRDAAINLLLDHDRAARTLALEVARHFDTPIRTEALCVFALCALIRHNTPKALHALMVARAEQPNHTLTRYLLLAYQHELTENLIEKVRDGSTSAAAYYGLSILRRYDTSAGRAATTGPNADNTITAT</sequence>
<dbReference type="HOGENOM" id="CLU_064674_0_0_11"/>
<evidence type="ECO:0000313" key="1">
    <source>
        <dbReference type="EMBL" id="EEG27187.1"/>
    </source>
</evidence>
<evidence type="ECO:0008006" key="3">
    <source>
        <dbReference type="Google" id="ProtNLM"/>
    </source>
</evidence>
<protein>
    <recommendedName>
        <fullName evidence="3">DUF4192 domain-containing protein</fullName>
    </recommendedName>
</protein>
<organism evidence="1 2">
    <name type="scientific">Corynebacterium matruchotii ATCC 33806</name>
    <dbReference type="NCBI Taxonomy" id="566549"/>
    <lineage>
        <taxon>Bacteria</taxon>
        <taxon>Bacillati</taxon>
        <taxon>Actinomycetota</taxon>
        <taxon>Actinomycetes</taxon>
        <taxon>Mycobacteriales</taxon>
        <taxon>Corynebacteriaceae</taxon>
        <taxon>Corynebacterium</taxon>
    </lineage>
</organism>
<proteinExistence type="predicted"/>
<dbReference type="RefSeq" id="WP_005520890.1">
    <property type="nucleotide sequence ID" value="NZ_EQ973329.1"/>
</dbReference>
<evidence type="ECO:0000313" key="2">
    <source>
        <dbReference type="Proteomes" id="UP000006247"/>
    </source>
</evidence>
<gene>
    <name evidence="1" type="ORF">CORMATOL_01257</name>
</gene>
<dbReference type="Pfam" id="PF13830">
    <property type="entry name" value="DUF4192"/>
    <property type="match status" value="1"/>
</dbReference>